<name>A0A5D8QAT0_9THEO</name>
<keyword evidence="2 5" id="KW-0547">Nucleotide-binding</keyword>
<dbReference type="Pfam" id="PF03099">
    <property type="entry name" value="BPL_LplA_LipB"/>
    <property type="match status" value="1"/>
</dbReference>
<dbReference type="GO" id="GO:0009249">
    <property type="term" value="P:protein lipoylation"/>
    <property type="evidence" value="ECO:0007669"/>
    <property type="project" value="UniProtKB-ARBA"/>
</dbReference>
<feature type="binding site" evidence="5">
    <location>
        <position position="113"/>
    </location>
    <ligand>
        <name>biotin</name>
        <dbReference type="ChEBI" id="CHEBI:57586"/>
    </ligand>
</feature>
<reference evidence="7 8" key="1">
    <citation type="submission" date="2019-08" db="EMBL/GenBank/DDBJ databases">
        <title>Calorimonas adulescens gen. nov., sp. nov., an anaerobic thermophilic bacterium from Sakhalin hot spring.</title>
        <authorList>
            <person name="Khomyakova M.A."/>
            <person name="Merkel A.Y."/>
            <person name="Novikov A."/>
            <person name="Bonch-Osmolovskaya E.A."/>
            <person name="Slobodkin A.I."/>
        </authorList>
    </citation>
    <scope>NUCLEOTIDE SEQUENCE [LARGE SCALE GENOMIC DNA]</scope>
    <source>
        <strain evidence="7 8">A05MB</strain>
    </source>
</reference>
<dbReference type="PROSITE" id="PS00519">
    <property type="entry name" value="HTH_ASNC_1"/>
    <property type="match status" value="1"/>
</dbReference>
<gene>
    <name evidence="5" type="primary">birA</name>
    <name evidence="7" type="ORF">FWJ32_08615</name>
</gene>
<accession>A0A5D8QAT0</accession>
<dbReference type="SUPFAM" id="SSF50037">
    <property type="entry name" value="C-terminal domain of transcriptional repressors"/>
    <property type="match status" value="1"/>
</dbReference>
<evidence type="ECO:0000256" key="4">
    <source>
        <dbReference type="ARBA" id="ARBA00023267"/>
    </source>
</evidence>
<organism evidence="7 8">
    <name type="scientific">Calorimonas adulescens</name>
    <dbReference type="NCBI Taxonomy" id="2606906"/>
    <lineage>
        <taxon>Bacteria</taxon>
        <taxon>Bacillati</taxon>
        <taxon>Bacillota</taxon>
        <taxon>Clostridia</taxon>
        <taxon>Thermoanaerobacterales</taxon>
        <taxon>Thermoanaerobacteraceae</taxon>
        <taxon>Calorimonas</taxon>
    </lineage>
</organism>
<evidence type="ECO:0000256" key="2">
    <source>
        <dbReference type="ARBA" id="ARBA00022741"/>
    </source>
</evidence>
<dbReference type="InterPro" id="IPR019885">
    <property type="entry name" value="Tscrpt_reg_HTH_AsnC-type_CS"/>
</dbReference>
<dbReference type="Proteomes" id="UP000322976">
    <property type="component" value="Unassembled WGS sequence"/>
</dbReference>
<evidence type="ECO:0000256" key="1">
    <source>
        <dbReference type="ARBA" id="ARBA00022598"/>
    </source>
</evidence>
<dbReference type="RefSeq" id="WP_149545550.1">
    <property type="nucleotide sequence ID" value="NZ_VTPS01000012.1"/>
</dbReference>
<comment type="similarity">
    <text evidence="5">Belongs to the biotin--protein ligase family.</text>
</comment>
<proteinExistence type="inferred from homology"/>
<dbReference type="InterPro" id="IPR036388">
    <property type="entry name" value="WH-like_DNA-bd_sf"/>
</dbReference>
<dbReference type="GO" id="GO:0004077">
    <property type="term" value="F:biotin--[biotin carboxyl-carrier protein] ligase activity"/>
    <property type="evidence" value="ECO:0007669"/>
    <property type="project" value="UniProtKB-UniRule"/>
</dbReference>
<feature type="binding site" evidence="5">
    <location>
        <begin position="117"/>
        <end position="119"/>
    </location>
    <ligand>
        <name>biotin</name>
        <dbReference type="ChEBI" id="CHEBI:57586"/>
    </ligand>
</feature>
<dbReference type="GO" id="GO:0003677">
    <property type="term" value="F:DNA binding"/>
    <property type="evidence" value="ECO:0007669"/>
    <property type="project" value="UniProtKB-UniRule"/>
</dbReference>
<dbReference type="InterPro" id="IPR008988">
    <property type="entry name" value="Transcriptional_repressor_C"/>
</dbReference>
<dbReference type="AlphaFoldDB" id="A0A5D8QAT0"/>
<dbReference type="GO" id="GO:0005524">
    <property type="term" value="F:ATP binding"/>
    <property type="evidence" value="ECO:0007669"/>
    <property type="project" value="UniProtKB-UniRule"/>
</dbReference>
<keyword evidence="5" id="KW-0238">DNA-binding</keyword>
<keyword evidence="5" id="KW-0678">Repressor</keyword>
<dbReference type="Gene3D" id="3.30.930.10">
    <property type="entry name" value="Bira Bifunctional Protein, Domain 2"/>
    <property type="match status" value="1"/>
</dbReference>
<dbReference type="InterPro" id="IPR030855">
    <property type="entry name" value="Bifunct_BirA"/>
</dbReference>
<dbReference type="InterPro" id="IPR004143">
    <property type="entry name" value="BPL_LPL_catalytic"/>
</dbReference>
<keyword evidence="3 5" id="KW-0067">ATP-binding</keyword>
<dbReference type="Gene3D" id="2.30.30.100">
    <property type="match status" value="1"/>
</dbReference>
<evidence type="ECO:0000256" key="5">
    <source>
        <dbReference type="HAMAP-Rule" id="MF_00978"/>
    </source>
</evidence>
<dbReference type="PANTHER" id="PTHR12835">
    <property type="entry name" value="BIOTIN PROTEIN LIGASE"/>
    <property type="match status" value="1"/>
</dbReference>
<keyword evidence="4 5" id="KW-0092">Biotin</keyword>
<feature type="binding site" evidence="5">
    <location>
        <position position="183"/>
    </location>
    <ligand>
        <name>biotin</name>
        <dbReference type="ChEBI" id="CHEBI:57586"/>
    </ligand>
</feature>
<dbReference type="GO" id="GO:0006355">
    <property type="term" value="P:regulation of DNA-templated transcription"/>
    <property type="evidence" value="ECO:0007669"/>
    <property type="project" value="UniProtKB-UniRule"/>
</dbReference>
<dbReference type="CDD" id="cd16442">
    <property type="entry name" value="BPL"/>
    <property type="match status" value="1"/>
</dbReference>
<evidence type="ECO:0000313" key="8">
    <source>
        <dbReference type="Proteomes" id="UP000322976"/>
    </source>
</evidence>
<dbReference type="InterPro" id="IPR036390">
    <property type="entry name" value="WH_DNA-bd_sf"/>
</dbReference>
<protein>
    <recommendedName>
        <fullName evidence="5">Bifunctional ligase/repressor BirA</fullName>
    </recommendedName>
    <alternativeName>
        <fullName evidence="5">Biotin--[acetyl-CoA-carboxylase] ligase</fullName>
        <ecNumber evidence="5">6.3.4.15</ecNumber>
    </alternativeName>
    <alternativeName>
        <fullName evidence="5">Biotin--protein ligase</fullName>
    </alternativeName>
    <alternativeName>
        <fullName evidence="5">Biotin-[acetyl-CoA carboxylase] synthetase</fullName>
    </alternativeName>
</protein>
<evidence type="ECO:0000259" key="6">
    <source>
        <dbReference type="PROSITE" id="PS51733"/>
    </source>
</evidence>
<dbReference type="EC" id="6.3.4.15" evidence="5"/>
<feature type="binding site" evidence="5">
    <location>
        <begin position="89"/>
        <end position="91"/>
    </location>
    <ligand>
        <name>biotin</name>
        <dbReference type="ChEBI" id="CHEBI:57586"/>
    </ligand>
</feature>
<comment type="function">
    <text evidence="5">Acts both as a biotin--[acetyl-CoA-carboxylase] ligase and a repressor.</text>
</comment>
<feature type="domain" description="BPL/LPL catalytic" evidence="6">
    <location>
        <begin position="66"/>
        <end position="254"/>
    </location>
</feature>
<dbReference type="GO" id="GO:0016740">
    <property type="term" value="F:transferase activity"/>
    <property type="evidence" value="ECO:0007669"/>
    <property type="project" value="UniProtKB-ARBA"/>
</dbReference>
<dbReference type="PANTHER" id="PTHR12835:SF5">
    <property type="entry name" value="BIOTIN--PROTEIN LIGASE"/>
    <property type="match status" value="1"/>
</dbReference>
<sequence length="324" mass="35575">MDKLLEILMEKRGKYISGEELSSILGITRTAVWKRINALRERGFDIKAETKNGYMLQQAPDLLLPDLVGFYLKTDVLGREIVYYDSIGSTNEVAKGLAIGNCDEGTIVVAEEQVSGRGRISRGWYSPKFEGIYCSIILKPSVPISEIPKLTQLIGLGIARALQKRGINPLIKWPNDIVVNGKKVCGILTEMAAEMDAVHYVITGFGLNVNNRRIPGEISSIATSLYLESGEEFYRPELLASILKEIEIIYTAYKGGDYNGFISEVKSMSATIGRKVRVINGRMEYTGTAVDILPSGALLIEHDDGELTEAQAGDVSVRGVMGYA</sequence>
<dbReference type="SUPFAM" id="SSF55681">
    <property type="entry name" value="Class II aaRS and biotin synthetases"/>
    <property type="match status" value="1"/>
</dbReference>
<evidence type="ECO:0000256" key="3">
    <source>
        <dbReference type="ARBA" id="ARBA00022840"/>
    </source>
</evidence>
<dbReference type="Pfam" id="PF02237">
    <property type="entry name" value="BPL_C"/>
    <property type="match status" value="1"/>
</dbReference>
<dbReference type="GO" id="GO:0005737">
    <property type="term" value="C:cytoplasm"/>
    <property type="evidence" value="ECO:0007669"/>
    <property type="project" value="TreeGrafter"/>
</dbReference>
<keyword evidence="1 5" id="KW-0436">Ligase</keyword>
<dbReference type="Pfam" id="PF08279">
    <property type="entry name" value="HTH_11"/>
    <property type="match status" value="1"/>
</dbReference>
<dbReference type="EMBL" id="VTPS01000012">
    <property type="protein sequence ID" value="TZE81572.1"/>
    <property type="molecule type" value="Genomic_DNA"/>
</dbReference>
<feature type="DNA-binding region" description="H-T-H motif" evidence="5">
    <location>
        <begin position="18"/>
        <end position="37"/>
    </location>
</feature>
<comment type="caution">
    <text evidence="7">The sequence shown here is derived from an EMBL/GenBank/DDBJ whole genome shotgun (WGS) entry which is preliminary data.</text>
</comment>
<evidence type="ECO:0000313" key="7">
    <source>
        <dbReference type="EMBL" id="TZE81572.1"/>
    </source>
</evidence>
<dbReference type="PROSITE" id="PS51733">
    <property type="entry name" value="BPL_LPL_CATALYTIC"/>
    <property type="match status" value="1"/>
</dbReference>
<dbReference type="SUPFAM" id="SSF46785">
    <property type="entry name" value="Winged helix' DNA-binding domain"/>
    <property type="match status" value="1"/>
</dbReference>
<dbReference type="Gene3D" id="1.10.10.10">
    <property type="entry name" value="Winged helix-like DNA-binding domain superfamily/Winged helix DNA-binding domain"/>
    <property type="match status" value="1"/>
</dbReference>
<keyword evidence="8" id="KW-1185">Reference proteome</keyword>
<dbReference type="InterPro" id="IPR004408">
    <property type="entry name" value="Biotin_CoA_COase_ligase"/>
</dbReference>
<comment type="catalytic activity">
    <reaction evidence="5">
        <text>biotin + L-lysyl-[protein] + ATP = N(6)-biotinyl-L-lysyl-[protein] + AMP + diphosphate + H(+)</text>
        <dbReference type="Rhea" id="RHEA:11756"/>
        <dbReference type="Rhea" id="RHEA-COMP:9752"/>
        <dbReference type="Rhea" id="RHEA-COMP:10505"/>
        <dbReference type="ChEBI" id="CHEBI:15378"/>
        <dbReference type="ChEBI" id="CHEBI:29969"/>
        <dbReference type="ChEBI" id="CHEBI:30616"/>
        <dbReference type="ChEBI" id="CHEBI:33019"/>
        <dbReference type="ChEBI" id="CHEBI:57586"/>
        <dbReference type="ChEBI" id="CHEBI:83144"/>
        <dbReference type="ChEBI" id="CHEBI:456215"/>
        <dbReference type="EC" id="6.3.4.15"/>
    </reaction>
</comment>
<dbReference type="NCBIfam" id="TIGR00121">
    <property type="entry name" value="birA_ligase"/>
    <property type="match status" value="1"/>
</dbReference>
<keyword evidence="5" id="KW-0805">Transcription regulation</keyword>
<keyword evidence="5" id="KW-0804">Transcription</keyword>
<dbReference type="InterPro" id="IPR045864">
    <property type="entry name" value="aa-tRNA-synth_II/BPL/LPL"/>
</dbReference>
<dbReference type="HAMAP" id="MF_00978">
    <property type="entry name" value="Bifunct_BirA"/>
    <property type="match status" value="1"/>
</dbReference>
<dbReference type="InterPro" id="IPR003142">
    <property type="entry name" value="BPL_C"/>
</dbReference>
<dbReference type="InterPro" id="IPR013196">
    <property type="entry name" value="HTH_11"/>
</dbReference>